<dbReference type="PROSITE" id="PS00464">
    <property type="entry name" value="RIBOSOMAL_L22"/>
    <property type="match status" value="1"/>
</dbReference>
<dbReference type="GO" id="GO:0051287">
    <property type="term" value="F:NAD binding"/>
    <property type="evidence" value="ECO:0007669"/>
    <property type="project" value="InterPro"/>
</dbReference>
<protein>
    <recommendedName>
        <fullName evidence="13">60S ribosomal protein L17</fullName>
    </recommendedName>
</protein>
<evidence type="ECO:0000256" key="2">
    <source>
        <dbReference type="ARBA" id="ARBA00009451"/>
    </source>
</evidence>
<dbReference type="AlphaFoldDB" id="A0A1S9RY40"/>
<keyword evidence="6 7" id="KW-0687">Ribonucleoprotein</keyword>
<dbReference type="InterPro" id="IPR005721">
    <property type="entry name" value="Ribosomal_uL22_euk/arc"/>
</dbReference>
<gene>
    <name evidence="11" type="ORF">PEBR_04745</name>
</gene>
<dbReference type="InterPro" id="IPR018260">
    <property type="entry name" value="Ribosomal_uL22_CS"/>
</dbReference>
<dbReference type="GO" id="GO:0030267">
    <property type="term" value="F:glyoxylate reductase (NADPH) activity"/>
    <property type="evidence" value="ECO:0007669"/>
    <property type="project" value="TreeGrafter"/>
</dbReference>
<dbReference type="GO" id="GO:0005829">
    <property type="term" value="C:cytosol"/>
    <property type="evidence" value="ECO:0007669"/>
    <property type="project" value="TreeGrafter"/>
</dbReference>
<evidence type="ECO:0000259" key="9">
    <source>
        <dbReference type="Pfam" id="PF00389"/>
    </source>
</evidence>
<dbReference type="InterPro" id="IPR006139">
    <property type="entry name" value="D-isomer_2_OHA_DH_cat_dom"/>
</dbReference>
<reference evidence="12" key="1">
    <citation type="submission" date="2015-09" db="EMBL/GenBank/DDBJ databases">
        <authorList>
            <person name="Fill T.P."/>
            <person name="Baretta J.F."/>
            <person name="de Almeida L.G."/>
            <person name="Rocha M."/>
            <person name="de Souza D.H."/>
            <person name="Malavazi I."/>
            <person name="Cerdeira L.T."/>
            <person name="Hong H."/>
            <person name="Samborskyy M."/>
            <person name="de Vasconcelos A.T."/>
            <person name="Leadlay P."/>
            <person name="Rodrigues-Filho E."/>
        </authorList>
    </citation>
    <scope>NUCLEOTIDE SEQUENCE [LARGE SCALE GENOMIC DNA]</scope>
    <source>
        <strain evidence="12">LaBioMMi 136</strain>
    </source>
</reference>
<dbReference type="GO" id="GO:0016618">
    <property type="term" value="F:hydroxypyruvate reductase [NAD(P)H] activity"/>
    <property type="evidence" value="ECO:0007669"/>
    <property type="project" value="TreeGrafter"/>
</dbReference>
<evidence type="ECO:0000256" key="7">
    <source>
        <dbReference type="RuleBase" id="RU004005"/>
    </source>
</evidence>
<dbReference type="FunFam" id="3.40.50.720:FF:000282">
    <property type="entry name" value="Glyoxylate reductase protein"/>
    <property type="match status" value="1"/>
</dbReference>
<proteinExistence type="inferred from homology"/>
<keyword evidence="5" id="KW-0520">NAD</keyword>
<dbReference type="Gene3D" id="3.40.50.720">
    <property type="entry name" value="NAD(P)-binding Rossmann-like Domain"/>
    <property type="match status" value="2"/>
</dbReference>
<comment type="similarity">
    <text evidence="1">Belongs to the D-isomer specific 2-hydroxyacid dehydrogenase family.</text>
</comment>
<dbReference type="PROSITE" id="PS00671">
    <property type="entry name" value="D_2_HYDROXYACID_DH_3"/>
    <property type="match status" value="1"/>
</dbReference>
<feature type="domain" description="D-isomer specific 2-hydroxyacid dehydrogenase NAD-binding" evidence="10">
    <location>
        <begin position="121"/>
        <end position="293"/>
    </location>
</feature>
<evidence type="ECO:0000256" key="8">
    <source>
        <dbReference type="SAM" id="MobiDB-lite"/>
    </source>
</evidence>
<dbReference type="NCBIfam" id="TIGR01038">
    <property type="entry name" value="uL22_arch_euk"/>
    <property type="match status" value="1"/>
</dbReference>
<evidence type="ECO:0000313" key="11">
    <source>
        <dbReference type="EMBL" id="OOQ90422.1"/>
    </source>
</evidence>
<feature type="domain" description="D-isomer specific 2-hydroxyacid dehydrogenase catalytic" evidence="9">
    <location>
        <begin position="36"/>
        <end position="319"/>
    </location>
</feature>
<dbReference type="PROSITE" id="PS00065">
    <property type="entry name" value="D_2_HYDROXYACID_DH_1"/>
    <property type="match status" value="1"/>
</dbReference>
<dbReference type="Pfam" id="PF00237">
    <property type="entry name" value="Ribosomal_L22"/>
    <property type="match status" value="1"/>
</dbReference>
<dbReference type="GO" id="GO:0003735">
    <property type="term" value="F:structural constituent of ribosome"/>
    <property type="evidence" value="ECO:0007669"/>
    <property type="project" value="InterPro"/>
</dbReference>
<dbReference type="InterPro" id="IPR036394">
    <property type="entry name" value="Ribosomal_uL22_sf"/>
</dbReference>
<evidence type="ECO:0000256" key="5">
    <source>
        <dbReference type="ARBA" id="ARBA00023027"/>
    </source>
</evidence>
<keyword evidence="4" id="KW-0560">Oxidoreductase</keyword>
<feature type="region of interest" description="Disordered" evidence="8">
    <location>
        <begin position="586"/>
        <end position="608"/>
    </location>
</feature>
<dbReference type="InterPro" id="IPR050223">
    <property type="entry name" value="D-isomer_2-hydroxyacid_DH"/>
</dbReference>
<dbReference type="PANTHER" id="PTHR10996">
    <property type="entry name" value="2-HYDROXYACID DEHYDROGENASE-RELATED"/>
    <property type="match status" value="1"/>
</dbReference>
<evidence type="ECO:0008006" key="13">
    <source>
        <dbReference type="Google" id="ProtNLM"/>
    </source>
</evidence>
<dbReference type="SUPFAM" id="SSF52283">
    <property type="entry name" value="Formate/glycerate dehydrogenase catalytic domain-like"/>
    <property type="match status" value="1"/>
</dbReference>
<comment type="caution">
    <text evidence="11">The sequence shown here is derived from an EMBL/GenBank/DDBJ whole genome shotgun (WGS) entry which is preliminary data.</text>
</comment>
<name>A0A1S9RY40_PENBI</name>
<dbReference type="InterPro" id="IPR029752">
    <property type="entry name" value="D-isomer_DH_CS1"/>
</dbReference>
<organism evidence="11 12">
    <name type="scientific">Penicillium brasilianum</name>
    <dbReference type="NCBI Taxonomy" id="104259"/>
    <lineage>
        <taxon>Eukaryota</taxon>
        <taxon>Fungi</taxon>
        <taxon>Dikarya</taxon>
        <taxon>Ascomycota</taxon>
        <taxon>Pezizomycotina</taxon>
        <taxon>Eurotiomycetes</taxon>
        <taxon>Eurotiomycetidae</taxon>
        <taxon>Eurotiales</taxon>
        <taxon>Aspergillaceae</taxon>
        <taxon>Penicillium</taxon>
    </lineage>
</organism>
<dbReference type="SUPFAM" id="SSF51735">
    <property type="entry name" value="NAD(P)-binding Rossmann-fold domains"/>
    <property type="match status" value="1"/>
</dbReference>
<dbReference type="InterPro" id="IPR029753">
    <property type="entry name" value="D-isomer_DH_CS"/>
</dbReference>
<evidence type="ECO:0000259" key="10">
    <source>
        <dbReference type="Pfam" id="PF02826"/>
    </source>
</evidence>
<dbReference type="EMBL" id="LJBN01000079">
    <property type="protein sequence ID" value="OOQ90422.1"/>
    <property type="molecule type" value="Genomic_DNA"/>
</dbReference>
<dbReference type="Pfam" id="PF00389">
    <property type="entry name" value="2-Hacid_dh"/>
    <property type="match status" value="1"/>
</dbReference>
<evidence type="ECO:0000256" key="3">
    <source>
        <dbReference type="ARBA" id="ARBA00022980"/>
    </source>
</evidence>
<dbReference type="GO" id="GO:0006412">
    <property type="term" value="P:translation"/>
    <property type="evidence" value="ECO:0007669"/>
    <property type="project" value="InterPro"/>
</dbReference>
<dbReference type="Gene3D" id="3.90.470.10">
    <property type="entry name" value="Ribosomal protein L22/L17"/>
    <property type="match status" value="1"/>
</dbReference>
<dbReference type="Pfam" id="PF02826">
    <property type="entry name" value="2-Hacid_dh_C"/>
    <property type="match status" value="1"/>
</dbReference>
<dbReference type="Proteomes" id="UP000190744">
    <property type="component" value="Unassembled WGS sequence"/>
</dbReference>
<keyword evidence="3 7" id="KW-0689">Ribosomal protein</keyword>
<evidence type="ECO:0000256" key="6">
    <source>
        <dbReference type="ARBA" id="ARBA00023274"/>
    </source>
</evidence>
<accession>A0A1S9RY40</accession>
<dbReference type="GO" id="GO:0015934">
    <property type="term" value="C:large ribosomal subunit"/>
    <property type="evidence" value="ECO:0007669"/>
    <property type="project" value="InterPro"/>
</dbReference>
<feature type="compositionally biased region" description="Polar residues" evidence="8">
    <location>
        <begin position="586"/>
        <end position="599"/>
    </location>
</feature>
<comment type="similarity">
    <text evidence="2 7">Belongs to the universal ribosomal protein uL22 family.</text>
</comment>
<dbReference type="CDD" id="cd12168">
    <property type="entry name" value="Mand_dh_like"/>
    <property type="match status" value="1"/>
</dbReference>
<dbReference type="InterPro" id="IPR006140">
    <property type="entry name" value="D-isomer_DH_NAD-bd"/>
</dbReference>
<dbReference type="InterPro" id="IPR036291">
    <property type="entry name" value="NAD(P)-bd_dom_sf"/>
</dbReference>
<sequence length="608" mass="67025">MPSQAALLIGGITHARKEWEALSSILTLKEFPSGTREEFIQKCKSGQYDDVVAIYRSNTSNKYTGNFNDELLSVLPKSVRYICHNGAGYDNLDIAGCTQRNIAVSSTPVAVNNATADVGIFLMIGALRQAYVPIAAIRAGTWQGETTTGHDPQGKVLGILGMGGIGREMATRAKAFGMKIQYHNRTRLPAELEAGATYVSFDELLANSDVFSLNLALNPSTRHIIGATEFSKMKDGVVIVNTARGALIDENALVAALDSGKVRSAGLDVYEEEPKVHPGLLSNPRVMLLPHIGTNTYETQKEMEILVLDNLKLGVEKGELITQPVDDEKRQHPSDSEDHHLTLANSFKMVRYAAQEIPNAKSARARGSYLRVSFKNTRETAQAINGMKLQKALTYLENVTKKSMAVPMRRYAGSTGRTAQGELPSKFLRFLHTGWILAATVSEGRIKRVRNMRIEFTTLLRGDIMEEYRHGCSLGDLWAMLEGGRPTPLLLEKFSKQFGVSKARWPVKSAEFLIDLLKNAEANADTKGLDTGALVVKRIQVNQAPKGRRRTYRAHGRINPYMTNPCHIELILTEADEEVAKASESSLKATRLSSRQRGSQIRRALTEA</sequence>
<evidence type="ECO:0000256" key="1">
    <source>
        <dbReference type="ARBA" id="ARBA00005854"/>
    </source>
</evidence>
<dbReference type="CDD" id="cd00336">
    <property type="entry name" value="Ribosomal_L22"/>
    <property type="match status" value="1"/>
</dbReference>
<dbReference type="SUPFAM" id="SSF54843">
    <property type="entry name" value="Ribosomal protein L22"/>
    <property type="match status" value="1"/>
</dbReference>
<dbReference type="PANTHER" id="PTHR10996:SF257">
    <property type="entry name" value="GLYOXYLATE REDUCTASE 1"/>
    <property type="match status" value="1"/>
</dbReference>
<evidence type="ECO:0000313" key="12">
    <source>
        <dbReference type="Proteomes" id="UP000190744"/>
    </source>
</evidence>
<evidence type="ECO:0000256" key="4">
    <source>
        <dbReference type="ARBA" id="ARBA00023002"/>
    </source>
</evidence>
<dbReference type="InterPro" id="IPR001063">
    <property type="entry name" value="Ribosomal_uL22"/>
</dbReference>